<dbReference type="Pfam" id="PF13563">
    <property type="entry name" value="2_5_RNA_ligase2"/>
    <property type="match status" value="1"/>
</dbReference>
<dbReference type="PANTHER" id="PTHR35561:SF1">
    <property type="entry name" value="RNA 2',3'-CYCLIC PHOSPHODIESTERASE"/>
    <property type="match status" value="1"/>
</dbReference>
<dbReference type="EC" id="3.1.4.58" evidence="2"/>
<evidence type="ECO:0000313" key="4">
    <source>
        <dbReference type="Proteomes" id="UP000198538"/>
    </source>
</evidence>
<dbReference type="SUPFAM" id="SSF55144">
    <property type="entry name" value="LigT-like"/>
    <property type="match status" value="1"/>
</dbReference>
<evidence type="ECO:0000256" key="1">
    <source>
        <dbReference type="ARBA" id="ARBA00022801"/>
    </source>
</evidence>
<sequence length="200" mass="22963">MNAPKLQEHASRRERLFIAVRLPESVQQFLHMQAKLIRNKLDFRKWTDPRDYHITLQFLGDTLMSDVGHLRVALHNVAADFHTFDLQLSEWGTFGLEKTPKVLWRGVNGDVERLHHLQQKIVEATKDLGFEAELRPYRPHVTVARKYLGSLPGMAHSGVSEIVTEHASHGNSWSVDGFVLYVTRLGQTPMYETVDTFSFS</sequence>
<dbReference type="Gene3D" id="3.90.1140.10">
    <property type="entry name" value="Cyclic phosphodiesterase"/>
    <property type="match status" value="1"/>
</dbReference>
<dbReference type="HAMAP" id="MF_01940">
    <property type="entry name" value="RNA_CPDase"/>
    <property type="match status" value="1"/>
</dbReference>
<keyword evidence="3" id="KW-0436">Ligase</keyword>
<protein>
    <recommendedName>
        <fullName evidence="2">RNA 2',3'-cyclic phosphodiesterase</fullName>
        <shortName evidence="2">RNA 2',3'-CPDase</shortName>
        <ecNumber evidence="2">3.1.4.58</ecNumber>
    </recommendedName>
</protein>
<reference evidence="4" key="1">
    <citation type="submission" date="2016-10" db="EMBL/GenBank/DDBJ databases">
        <authorList>
            <person name="Varghese N."/>
            <person name="Submissions S."/>
        </authorList>
    </citation>
    <scope>NUCLEOTIDE SEQUENCE [LARGE SCALE GENOMIC DNA]</scope>
    <source>
        <strain evidence="4">BL9</strain>
    </source>
</reference>
<dbReference type="RefSeq" id="WP_090918304.1">
    <property type="nucleotide sequence ID" value="NZ_FMVM01000005.1"/>
</dbReference>
<proteinExistence type="inferred from homology"/>
<evidence type="ECO:0000256" key="2">
    <source>
        <dbReference type="HAMAP-Rule" id="MF_01940"/>
    </source>
</evidence>
<dbReference type="AlphaFoldDB" id="A0A1G5GDZ2"/>
<comment type="catalytic activity">
    <reaction evidence="2">
        <text>a 3'-end 2',3'-cyclophospho-ribonucleotide-RNA + H2O = a 3'-end 2'-phospho-ribonucleotide-RNA + H(+)</text>
        <dbReference type="Rhea" id="RHEA:11828"/>
        <dbReference type="Rhea" id="RHEA-COMP:10464"/>
        <dbReference type="Rhea" id="RHEA-COMP:17353"/>
        <dbReference type="ChEBI" id="CHEBI:15377"/>
        <dbReference type="ChEBI" id="CHEBI:15378"/>
        <dbReference type="ChEBI" id="CHEBI:83064"/>
        <dbReference type="ChEBI" id="CHEBI:173113"/>
        <dbReference type="EC" id="3.1.4.58"/>
    </reaction>
</comment>
<dbReference type="STRING" id="582692.SAMN05720606_105219"/>
<dbReference type="GO" id="GO:0016874">
    <property type="term" value="F:ligase activity"/>
    <property type="evidence" value="ECO:0007669"/>
    <property type="project" value="UniProtKB-KW"/>
</dbReference>
<dbReference type="InterPro" id="IPR009097">
    <property type="entry name" value="Cyclic_Pdiesterase"/>
</dbReference>
<dbReference type="InterPro" id="IPR004175">
    <property type="entry name" value="RNA_CPDase"/>
</dbReference>
<dbReference type="EMBL" id="FMVM01000005">
    <property type="protein sequence ID" value="SCY49470.1"/>
    <property type="molecule type" value="Genomic_DNA"/>
</dbReference>
<dbReference type="NCBIfam" id="TIGR02258">
    <property type="entry name" value="2_5_ligase"/>
    <property type="match status" value="1"/>
</dbReference>
<accession>A0A1G5GDZ2</accession>
<feature type="short sequence motif" description="HXTX 1" evidence="2">
    <location>
        <begin position="53"/>
        <end position="56"/>
    </location>
</feature>
<comment type="similarity">
    <text evidence="2">Belongs to the 2H phosphoesterase superfamily. ThpR family.</text>
</comment>
<dbReference type="GO" id="GO:0008664">
    <property type="term" value="F:RNA 2',3'-cyclic 3'-phosphodiesterase activity"/>
    <property type="evidence" value="ECO:0007669"/>
    <property type="project" value="UniProtKB-EC"/>
</dbReference>
<keyword evidence="4" id="KW-1185">Reference proteome</keyword>
<keyword evidence="1 2" id="KW-0378">Hydrolase</keyword>
<gene>
    <name evidence="3" type="ORF">SAMN05720606_105219</name>
</gene>
<name>A0A1G5GDZ2_9BACL</name>
<comment type="function">
    <text evidence="2">Hydrolyzes RNA 2',3'-cyclic phosphodiester to an RNA 2'-phosphomonoester.</text>
</comment>
<organism evidence="3 4">
    <name type="scientific">Paenibacillus polysaccharolyticus</name>
    <dbReference type="NCBI Taxonomy" id="582692"/>
    <lineage>
        <taxon>Bacteria</taxon>
        <taxon>Bacillati</taxon>
        <taxon>Bacillota</taxon>
        <taxon>Bacilli</taxon>
        <taxon>Bacillales</taxon>
        <taxon>Paenibacillaceae</taxon>
        <taxon>Paenibacillus</taxon>
    </lineage>
</organism>
<feature type="active site" description="Proton donor" evidence="2">
    <location>
        <position position="53"/>
    </location>
</feature>
<feature type="short sequence motif" description="HXTX 2" evidence="2">
    <location>
        <begin position="140"/>
        <end position="143"/>
    </location>
</feature>
<evidence type="ECO:0000313" key="3">
    <source>
        <dbReference type="EMBL" id="SCY49470.1"/>
    </source>
</evidence>
<feature type="active site" description="Proton acceptor" evidence="2">
    <location>
        <position position="140"/>
    </location>
</feature>
<dbReference type="Proteomes" id="UP000198538">
    <property type="component" value="Unassembled WGS sequence"/>
</dbReference>
<dbReference type="GO" id="GO:0004113">
    <property type="term" value="F:2',3'-cyclic-nucleotide 3'-phosphodiesterase activity"/>
    <property type="evidence" value="ECO:0007669"/>
    <property type="project" value="InterPro"/>
</dbReference>
<dbReference type="PANTHER" id="PTHR35561">
    <property type="entry name" value="RNA 2',3'-CYCLIC PHOSPHODIESTERASE"/>
    <property type="match status" value="1"/>
</dbReference>